<keyword evidence="2" id="KW-1185">Reference proteome</keyword>
<feature type="non-terminal residue" evidence="1">
    <location>
        <position position="1"/>
    </location>
</feature>
<accession>A0AAV5SGM8</accession>
<comment type="caution">
    <text evidence="1">The sequence shown here is derived from an EMBL/GenBank/DDBJ whole genome shotgun (WGS) entry which is preliminary data.</text>
</comment>
<proteinExistence type="predicted"/>
<feature type="non-terminal residue" evidence="1">
    <location>
        <position position="89"/>
    </location>
</feature>
<gene>
    <name evidence="1" type="ORF">PENTCL1PPCAC_3800</name>
</gene>
<sequence length="89" mass="9619">SFRFLAYNPLFARSHVTFMGKLSDVLVEAGHEVVMLAPIVDHSEQGVGSSKVQKVIKVPPGPKSIIYSESSADAESSNLWLSKSITSTL</sequence>
<evidence type="ECO:0000313" key="2">
    <source>
        <dbReference type="Proteomes" id="UP001432027"/>
    </source>
</evidence>
<dbReference type="SUPFAM" id="SSF53756">
    <property type="entry name" value="UDP-Glycosyltransferase/glycogen phosphorylase"/>
    <property type="match status" value="1"/>
</dbReference>
<dbReference type="AlphaFoldDB" id="A0AAV5SGM8"/>
<evidence type="ECO:0000313" key="1">
    <source>
        <dbReference type="EMBL" id="GMS81625.1"/>
    </source>
</evidence>
<protein>
    <recommendedName>
        <fullName evidence="3">Glucuronosyltransferase</fullName>
    </recommendedName>
</protein>
<dbReference type="Proteomes" id="UP001432027">
    <property type="component" value="Unassembled WGS sequence"/>
</dbReference>
<organism evidence="1 2">
    <name type="scientific">Pristionchus entomophagus</name>
    <dbReference type="NCBI Taxonomy" id="358040"/>
    <lineage>
        <taxon>Eukaryota</taxon>
        <taxon>Metazoa</taxon>
        <taxon>Ecdysozoa</taxon>
        <taxon>Nematoda</taxon>
        <taxon>Chromadorea</taxon>
        <taxon>Rhabditida</taxon>
        <taxon>Rhabditina</taxon>
        <taxon>Diplogasteromorpha</taxon>
        <taxon>Diplogasteroidea</taxon>
        <taxon>Neodiplogasteridae</taxon>
        <taxon>Pristionchus</taxon>
    </lineage>
</organism>
<dbReference type="EMBL" id="BTSX01000001">
    <property type="protein sequence ID" value="GMS81625.1"/>
    <property type="molecule type" value="Genomic_DNA"/>
</dbReference>
<evidence type="ECO:0008006" key="3">
    <source>
        <dbReference type="Google" id="ProtNLM"/>
    </source>
</evidence>
<reference evidence="1" key="1">
    <citation type="submission" date="2023-10" db="EMBL/GenBank/DDBJ databases">
        <title>Genome assembly of Pristionchus species.</title>
        <authorList>
            <person name="Yoshida K."/>
            <person name="Sommer R.J."/>
        </authorList>
    </citation>
    <scope>NUCLEOTIDE SEQUENCE</scope>
    <source>
        <strain evidence="1">RS0144</strain>
    </source>
</reference>
<name>A0AAV5SGM8_9BILA</name>